<dbReference type="OrthoDB" id="5178565at2"/>
<keyword evidence="2" id="KW-1185">Reference proteome</keyword>
<dbReference type="EMBL" id="UGRY01000001">
    <property type="protein sequence ID" value="SUA49023.1"/>
    <property type="molecule type" value="Genomic_DNA"/>
</dbReference>
<accession>A0A378X8Y3</accession>
<dbReference type="Proteomes" id="UP000255467">
    <property type="component" value="Unassembled WGS sequence"/>
</dbReference>
<name>A0A378X8Y3_9NOCA</name>
<protein>
    <submittedName>
        <fullName evidence="1">Uncharacterized Actinobacterial protein</fullName>
    </submittedName>
</protein>
<reference evidence="1 2" key="1">
    <citation type="submission" date="2018-06" db="EMBL/GenBank/DDBJ databases">
        <authorList>
            <consortium name="Pathogen Informatics"/>
            <person name="Doyle S."/>
        </authorList>
    </citation>
    <scope>NUCLEOTIDE SEQUENCE [LARGE SCALE GENOMIC DNA]</scope>
    <source>
        <strain evidence="1 2">NCTC1934</strain>
    </source>
</reference>
<evidence type="ECO:0000313" key="1">
    <source>
        <dbReference type="EMBL" id="SUA49023.1"/>
    </source>
</evidence>
<evidence type="ECO:0000313" key="2">
    <source>
        <dbReference type="Proteomes" id="UP000255467"/>
    </source>
</evidence>
<proteinExistence type="predicted"/>
<gene>
    <name evidence="1" type="ORF">NCTC1934_00022</name>
</gene>
<dbReference type="AlphaFoldDB" id="A0A378X8Y3"/>
<sequence length="104" mass="11387">MDLLVHGQDIAIPLGITRDMPLTATRIAVERIWNTNAPFHARRRFAGYRLAATDDDWTSGHGPLITGPLAALLLLITGREAALPHLTGAGLDRLRTQRPDSSLR</sequence>
<organism evidence="1 2">
    <name type="scientific">Nocardia otitidiscaviarum</name>
    <dbReference type="NCBI Taxonomy" id="1823"/>
    <lineage>
        <taxon>Bacteria</taxon>
        <taxon>Bacillati</taxon>
        <taxon>Actinomycetota</taxon>
        <taxon>Actinomycetes</taxon>
        <taxon>Mycobacteriales</taxon>
        <taxon>Nocardiaceae</taxon>
        <taxon>Nocardia</taxon>
    </lineage>
</organism>